<evidence type="ECO:0000259" key="4">
    <source>
        <dbReference type="PROSITE" id="PS51272"/>
    </source>
</evidence>
<comment type="caution">
    <text evidence="5">The sequence shown here is derived from an EMBL/GenBank/DDBJ whole genome shotgun (WGS) entry which is preliminary data.</text>
</comment>
<organism evidence="5 6">
    <name type="scientific">Cohnella nanjingensis</name>
    <dbReference type="NCBI Taxonomy" id="1387779"/>
    <lineage>
        <taxon>Bacteria</taxon>
        <taxon>Bacillati</taxon>
        <taxon>Bacillota</taxon>
        <taxon>Bacilli</taxon>
        <taxon>Bacillales</taxon>
        <taxon>Paenibacillaceae</taxon>
        <taxon>Cohnella</taxon>
    </lineage>
</organism>
<proteinExistence type="predicted"/>
<dbReference type="InterPro" id="IPR029052">
    <property type="entry name" value="Metallo-depent_PP-like"/>
</dbReference>
<keyword evidence="2" id="KW-0732">Signal</keyword>
<feature type="compositionally biased region" description="Gly residues" evidence="1">
    <location>
        <begin position="217"/>
        <end position="269"/>
    </location>
</feature>
<dbReference type="Pfam" id="PF00041">
    <property type="entry name" value="fn3"/>
    <property type="match status" value="1"/>
</dbReference>
<feature type="region of interest" description="Disordered" evidence="1">
    <location>
        <begin position="213"/>
        <end position="275"/>
    </location>
</feature>
<dbReference type="Pfam" id="PF00149">
    <property type="entry name" value="Metallophos"/>
    <property type="match status" value="1"/>
</dbReference>
<dbReference type="Gene3D" id="2.60.40.10">
    <property type="entry name" value="Immunoglobulins"/>
    <property type="match status" value="1"/>
</dbReference>
<dbReference type="Proteomes" id="UP000547209">
    <property type="component" value="Unassembled WGS sequence"/>
</dbReference>
<accession>A0A7X0RW24</accession>
<evidence type="ECO:0000256" key="1">
    <source>
        <dbReference type="SAM" id="MobiDB-lite"/>
    </source>
</evidence>
<sequence>MKVGKWTAVSVKGAAAVALVSALIGAGPNGLSFAAAAQAPSDIQGHWAESTLSRWSQSGLLKGSNGKIEPNRPLTRAEWTALANRALGYVEAGEVKFKDLSASSWAYEDIRKAVKAGYLAGFEDGTVRIGNPVSRQEAAVMLARMLRLGAQAGDAAAAPFTDEASIAGWSREAVHALVSQHLLSGYRDGSFKPRASITRAEAVVLLDKAMNLRHPTEGGGSPGAGGTPAPGGGSPAPGGGSPAPGGGNPAPGGGPTDGSGGPPSGGNGGSNAEPILTFPVVSDTHVGIEDVSVDAAAKFEQALKVYKSLGNYNAIVVDGDMTDAGTVAQYESAMGILNANKPAGAKAIVAPGNHEYYAANDELGGDKYAAADRFYKETGMDGNGNQVEAVDPKAENAGVFYDTWVKGYHFIVVDHDRSAMSDAKYEWLKEKIGTDEKGNPADAKKPVFVLMHYPYKNTTYGSEGAGWNNPAEYAKLKAVMASHPNAILITGHTHYTLEHPNTINAADGFIRINDGATAFVQAHGYANDNDIYLDKSVSQGLLVKVYSDQVVVERRELDRDGALIGTPYVIDLKRPVESARKYSTDAENPVFKIGTKLNVSDVSAVSATLTWPKATDDTKVDAYIVTVNGKLIGAPSVVSPYTEASSHTFSARGLRPNTPYTVSVKALDAYGKESAPVTASFKTLSAGTGYDAQAADVLDLDFTNVSGKTVKDATLNKNDAALENNAKIEDDSLFGKKALVLDGQGARGKPSSIARVTFNSSLFKQDALTMETAVYISPDSDLSKDEYHILGNYENGGYCLYYAAEDKKFVFDTQNSKDPAESDVIQNVKGKVLYLTAVYEGDAANGYANGSIKLYVNGALTGSNSTSGPLPINEYNDLIIGGDAEAYGDVIHYFEGAIGQVKVYSRALGQDEIATRYSAFKSALPTGDVEFYKTDDAAVPQPLRDYALVLAGKKTVDYTYPFQTSALAVLGQTGGVNVIDRAGFMWTGAGTTLKRFDPYSADPGAVKHFAEGTDFKGTIQALLADDHHLWVLTDRSVSRIRYQ</sequence>
<feature type="domain" description="SLH" evidence="4">
    <location>
        <begin position="93"/>
        <end position="156"/>
    </location>
</feature>
<dbReference type="GO" id="GO:0016787">
    <property type="term" value="F:hydrolase activity"/>
    <property type="evidence" value="ECO:0007669"/>
    <property type="project" value="InterPro"/>
</dbReference>
<dbReference type="CDD" id="cd00063">
    <property type="entry name" value="FN3"/>
    <property type="match status" value="1"/>
</dbReference>
<dbReference type="InterPro" id="IPR051465">
    <property type="entry name" value="Cell_Envelope_Struct_Comp"/>
</dbReference>
<feature type="domain" description="Fibronectin type-III" evidence="3">
    <location>
        <begin position="593"/>
        <end position="687"/>
    </location>
</feature>
<reference evidence="5 6" key="1">
    <citation type="submission" date="2020-08" db="EMBL/GenBank/DDBJ databases">
        <title>Cohnella phylogeny.</title>
        <authorList>
            <person name="Dunlap C."/>
        </authorList>
    </citation>
    <scope>NUCLEOTIDE SEQUENCE [LARGE SCALE GENOMIC DNA]</scope>
    <source>
        <strain evidence="5 6">DSM 28246</strain>
    </source>
</reference>
<dbReference type="SUPFAM" id="SSF49265">
    <property type="entry name" value="Fibronectin type III"/>
    <property type="match status" value="1"/>
</dbReference>
<dbReference type="InterPro" id="IPR004843">
    <property type="entry name" value="Calcineurin-like_PHP"/>
</dbReference>
<feature type="chain" id="PRO_5039278489" evidence="2">
    <location>
        <begin position="27"/>
        <end position="1043"/>
    </location>
</feature>
<dbReference type="AlphaFoldDB" id="A0A7X0RW24"/>
<dbReference type="Pfam" id="PF00395">
    <property type="entry name" value="SLH"/>
    <property type="match status" value="3"/>
</dbReference>
<gene>
    <name evidence="5" type="ORF">H7C19_21080</name>
</gene>
<dbReference type="RefSeq" id="WP_185671029.1">
    <property type="nucleotide sequence ID" value="NZ_JACJVP010000034.1"/>
</dbReference>
<dbReference type="InterPro" id="IPR001119">
    <property type="entry name" value="SLH_dom"/>
</dbReference>
<evidence type="ECO:0000256" key="2">
    <source>
        <dbReference type="SAM" id="SignalP"/>
    </source>
</evidence>
<feature type="domain" description="SLH" evidence="4">
    <location>
        <begin position="35"/>
        <end position="92"/>
    </location>
</feature>
<evidence type="ECO:0000313" key="5">
    <source>
        <dbReference type="EMBL" id="MBB6673174.1"/>
    </source>
</evidence>
<dbReference type="InterPro" id="IPR013320">
    <property type="entry name" value="ConA-like_dom_sf"/>
</dbReference>
<name>A0A7X0RW24_9BACL</name>
<protein>
    <submittedName>
        <fullName evidence="5">S-layer homology domain-containing protein</fullName>
    </submittedName>
</protein>
<dbReference type="PANTHER" id="PTHR43308">
    <property type="entry name" value="OUTER MEMBRANE PROTEIN ALPHA-RELATED"/>
    <property type="match status" value="1"/>
</dbReference>
<evidence type="ECO:0000313" key="6">
    <source>
        <dbReference type="Proteomes" id="UP000547209"/>
    </source>
</evidence>
<feature type="signal peptide" evidence="2">
    <location>
        <begin position="1"/>
        <end position="26"/>
    </location>
</feature>
<evidence type="ECO:0000259" key="3">
    <source>
        <dbReference type="PROSITE" id="PS50853"/>
    </source>
</evidence>
<dbReference type="InterPro" id="IPR013783">
    <property type="entry name" value="Ig-like_fold"/>
</dbReference>
<dbReference type="Pfam" id="PF13385">
    <property type="entry name" value="Laminin_G_3"/>
    <property type="match status" value="1"/>
</dbReference>
<dbReference type="Gene3D" id="2.60.120.200">
    <property type="match status" value="1"/>
</dbReference>
<dbReference type="EMBL" id="JACJVP010000034">
    <property type="protein sequence ID" value="MBB6673174.1"/>
    <property type="molecule type" value="Genomic_DNA"/>
</dbReference>
<dbReference type="PROSITE" id="PS51272">
    <property type="entry name" value="SLH"/>
    <property type="match status" value="3"/>
</dbReference>
<feature type="domain" description="SLH" evidence="4">
    <location>
        <begin position="157"/>
        <end position="220"/>
    </location>
</feature>
<keyword evidence="6" id="KW-1185">Reference proteome</keyword>
<dbReference type="PROSITE" id="PS50853">
    <property type="entry name" value="FN3"/>
    <property type="match status" value="1"/>
</dbReference>
<dbReference type="InterPro" id="IPR003961">
    <property type="entry name" value="FN3_dom"/>
</dbReference>
<dbReference type="SUPFAM" id="SSF49899">
    <property type="entry name" value="Concanavalin A-like lectins/glucanases"/>
    <property type="match status" value="1"/>
</dbReference>
<dbReference type="Gene3D" id="3.60.21.10">
    <property type="match status" value="1"/>
</dbReference>
<dbReference type="SMART" id="SM00060">
    <property type="entry name" value="FN3"/>
    <property type="match status" value="1"/>
</dbReference>
<dbReference type="SUPFAM" id="SSF56300">
    <property type="entry name" value="Metallo-dependent phosphatases"/>
    <property type="match status" value="1"/>
</dbReference>
<dbReference type="InterPro" id="IPR036116">
    <property type="entry name" value="FN3_sf"/>
</dbReference>